<evidence type="ECO:0000313" key="2">
    <source>
        <dbReference type="EMBL" id="CAL1300491.1"/>
    </source>
</evidence>
<dbReference type="AlphaFoldDB" id="A0AAV2BW37"/>
<name>A0AAV2BW37_9ARAC</name>
<dbReference type="Proteomes" id="UP001497382">
    <property type="component" value="Unassembled WGS sequence"/>
</dbReference>
<dbReference type="EMBL" id="CAXIEN010000560">
    <property type="protein sequence ID" value="CAL1300491.1"/>
    <property type="molecule type" value="Genomic_DNA"/>
</dbReference>
<accession>A0AAV2BW37</accession>
<feature type="region of interest" description="Disordered" evidence="1">
    <location>
        <begin position="135"/>
        <end position="167"/>
    </location>
</feature>
<gene>
    <name evidence="2" type="ORF">LARSCL_LOCUS21974</name>
</gene>
<proteinExistence type="predicted"/>
<protein>
    <submittedName>
        <fullName evidence="2">Uncharacterized protein</fullName>
    </submittedName>
</protein>
<evidence type="ECO:0000313" key="3">
    <source>
        <dbReference type="Proteomes" id="UP001497382"/>
    </source>
</evidence>
<evidence type="ECO:0000256" key="1">
    <source>
        <dbReference type="SAM" id="MobiDB-lite"/>
    </source>
</evidence>
<feature type="compositionally biased region" description="Basic and acidic residues" evidence="1">
    <location>
        <begin position="142"/>
        <end position="160"/>
    </location>
</feature>
<keyword evidence="3" id="KW-1185">Reference proteome</keyword>
<comment type="caution">
    <text evidence="2">The sequence shown here is derived from an EMBL/GenBank/DDBJ whole genome shotgun (WGS) entry which is preliminary data.</text>
</comment>
<organism evidence="2 3">
    <name type="scientific">Larinioides sclopetarius</name>
    <dbReference type="NCBI Taxonomy" id="280406"/>
    <lineage>
        <taxon>Eukaryota</taxon>
        <taxon>Metazoa</taxon>
        <taxon>Ecdysozoa</taxon>
        <taxon>Arthropoda</taxon>
        <taxon>Chelicerata</taxon>
        <taxon>Arachnida</taxon>
        <taxon>Araneae</taxon>
        <taxon>Araneomorphae</taxon>
        <taxon>Entelegynae</taxon>
        <taxon>Araneoidea</taxon>
        <taxon>Araneidae</taxon>
        <taxon>Larinioides</taxon>
    </lineage>
</organism>
<sequence>MTLQKMLVVDLACPPTTFILNIHTEAFLKYGQIPTTTSSAFFLTEKKRNPKIFCGFRTLQLSLPSSQARSLTSVRGWDTGGLLQKKTDYANMAEETTPVMIVCDESLSSETSPAPELENLFDDPLLLDGDFCSEEESSFFEPAKEDVPGGENRDATERHSRLPNWKN</sequence>
<reference evidence="2 3" key="1">
    <citation type="submission" date="2024-04" db="EMBL/GenBank/DDBJ databases">
        <authorList>
            <person name="Rising A."/>
            <person name="Reimegard J."/>
            <person name="Sonavane S."/>
            <person name="Akerstrom W."/>
            <person name="Nylinder S."/>
            <person name="Hedman E."/>
            <person name="Kallberg Y."/>
        </authorList>
    </citation>
    <scope>NUCLEOTIDE SEQUENCE [LARGE SCALE GENOMIC DNA]</scope>
</reference>